<evidence type="ECO:0000256" key="3">
    <source>
        <dbReference type="ARBA" id="ARBA00023315"/>
    </source>
</evidence>
<comment type="caution">
    <text evidence="6">The sequence shown here is derived from an EMBL/GenBank/DDBJ whole genome shotgun (WGS) entry which is preliminary data.</text>
</comment>
<evidence type="ECO:0000313" key="7">
    <source>
        <dbReference type="Proteomes" id="UP001283691"/>
    </source>
</evidence>
<gene>
    <name evidence="4" type="primary">bpt</name>
    <name evidence="6" type="ORF">Q6A80_08380</name>
</gene>
<reference evidence="6" key="1">
    <citation type="journal article" date="2023" name="Front. Microbiol.">
        <title>Genomic diversity and taxonomic marker for Arcobacter species.</title>
        <authorList>
            <person name="Zhou G."/>
            <person name="Gu Y."/>
            <person name="Wang H."/>
            <person name="Chen X."/>
            <person name="Zhang X."/>
            <person name="Shao Z."/>
            <person name="Yan X."/>
            <person name="Zhang J."/>
            <person name="Zhang M."/>
        </authorList>
    </citation>
    <scope>NUCLEOTIDE SEQUENCE</scope>
    <source>
        <strain evidence="6">BJSY19SF1-2</strain>
    </source>
</reference>
<name>A0AAW9DC04_9BACT</name>
<dbReference type="InterPro" id="IPR007471">
    <property type="entry name" value="N-end_Aminoacyl_Trfase_N"/>
</dbReference>
<evidence type="ECO:0000256" key="1">
    <source>
        <dbReference type="ARBA" id="ARBA00022490"/>
    </source>
</evidence>
<dbReference type="Pfam" id="PF04376">
    <property type="entry name" value="ATE_N"/>
    <property type="match status" value="1"/>
</dbReference>
<keyword evidence="3 4" id="KW-0012">Acyltransferase</keyword>
<dbReference type="PANTHER" id="PTHR21367:SF1">
    <property type="entry name" value="ARGINYL-TRNA--PROTEIN TRANSFERASE 1"/>
    <property type="match status" value="1"/>
</dbReference>
<sequence length="246" mass="29769">MQFFNQDFEFFEENRECSYFDNESSDIRYQFLNSCSSENYQNKLERGWRRFGKVHFVPECRSCTKCVSIRIDVANFKFSKSQKRVLAKNRDTKISIRNPSVTIEHLELYNKYHQFMNHKKNWPYNPIDLDDYIKSYVEGEKEYAREFLYFKDNKLIGVALVDILPKSISSIYCFYDHNYSDLSIGKFSILFQIQIAKELKIPYIYLGYWIKDHFSMGYKKEYMPFEVLKNRAKYNQESVWEAFKID</sequence>
<proteinExistence type="inferred from homology"/>
<dbReference type="PROSITE" id="PS51186">
    <property type="entry name" value="GNAT"/>
    <property type="match status" value="1"/>
</dbReference>
<comment type="subcellular location">
    <subcellularLocation>
        <location evidence="4">Cytoplasm</location>
    </subcellularLocation>
</comment>
<evidence type="ECO:0000313" key="6">
    <source>
        <dbReference type="EMBL" id="MDX4069736.1"/>
    </source>
</evidence>
<dbReference type="GO" id="GO:0008914">
    <property type="term" value="F:leucyl-tRNA--protein transferase activity"/>
    <property type="evidence" value="ECO:0007669"/>
    <property type="project" value="UniProtKB-UniRule"/>
</dbReference>
<dbReference type="PANTHER" id="PTHR21367">
    <property type="entry name" value="ARGININE-TRNA-PROTEIN TRANSFERASE 1"/>
    <property type="match status" value="1"/>
</dbReference>
<dbReference type="InterPro" id="IPR007472">
    <property type="entry name" value="N-end_Aminoacyl_Trfase_C"/>
</dbReference>
<dbReference type="InterPro" id="IPR000182">
    <property type="entry name" value="GNAT_dom"/>
</dbReference>
<feature type="domain" description="N-acetyltransferase" evidence="5">
    <location>
        <begin position="101"/>
        <end position="246"/>
    </location>
</feature>
<dbReference type="Proteomes" id="UP001283691">
    <property type="component" value="Unassembled WGS sequence"/>
</dbReference>
<comment type="catalytic activity">
    <reaction evidence="4">
        <text>N-terminal L-aspartyl-[protein] + L-leucyl-tRNA(Leu) = N-terminal L-leucyl-L-aspartyl-[protein] + tRNA(Leu) + H(+)</text>
        <dbReference type="Rhea" id="RHEA:50420"/>
        <dbReference type="Rhea" id="RHEA-COMP:9613"/>
        <dbReference type="Rhea" id="RHEA-COMP:9622"/>
        <dbReference type="Rhea" id="RHEA-COMP:12669"/>
        <dbReference type="Rhea" id="RHEA-COMP:12674"/>
        <dbReference type="ChEBI" id="CHEBI:15378"/>
        <dbReference type="ChEBI" id="CHEBI:64720"/>
        <dbReference type="ChEBI" id="CHEBI:78442"/>
        <dbReference type="ChEBI" id="CHEBI:78494"/>
        <dbReference type="ChEBI" id="CHEBI:133042"/>
        <dbReference type="EC" id="2.3.2.29"/>
    </reaction>
</comment>
<accession>A0AAW9DC04</accession>
<dbReference type="PIRSF" id="PIRSF037208">
    <property type="entry name" value="ATE_pro_prd"/>
    <property type="match status" value="1"/>
</dbReference>
<evidence type="ECO:0000256" key="2">
    <source>
        <dbReference type="ARBA" id="ARBA00022679"/>
    </source>
</evidence>
<protein>
    <recommendedName>
        <fullName evidence="4">Aspartate/glutamate leucyltransferase</fullName>
        <ecNumber evidence="4">2.3.2.29</ecNumber>
    </recommendedName>
</protein>
<comment type="similarity">
    <text evidence="4">Belongs to the R-transferase family. Bpt subfamily.</text>
</comment>
<dbReference type="GO" id="GO:0004057">
    <property type="term" value="F:arginyl-tRNA--protein transferase activity"/>
    <property type="evidence" value="ECO:0007669"/>
    <property type="project" value="InterPro"/>
</dbReference>
<dbReference type="SUPFAM" id="SSF55729">
    <property type="entry name" value="Acyl-CoA N-acyltransferases (Nat)"/>
    <property type="match status" value="1"/>
</dbReference>
<dbReference type="NCBIfam" id="NF002344">
    <property type="entry name" value="PRK01305.2-1"/>
    <property type="match status" value="1"/>
</dbReference>
<dbReference type="AlphaFoldDB" id="A0AAW9DC04"/>
<dbReference type="RefSeq" id="WP_319048317.1">
    <property type="nucleotide sequence ID" value="NZ_JAUQUQ010000006.1"/>
</dbReference>
<evidence type="ECO:0000256" key="4">
    <source>
        <dbReference type="HAMAP-Rule" id="MF_00689"/>
    </source>
</evidence>
<organism evidence="6 7">
    <name type="scientific">Aliarcobacter skirrowii</name>
    <dbReference type="NCBI Taxonomy" id="28200"/>
    <lineage>
        <taxon>Bacteria</taxon>
        <taxon>Pseudomonadati</taxon>
        <taxon>Campylobacterota</taxon>
        <taxon>Epsilonproteobacteria</taxon>
        <taxon>Campylobacterales</taxon>
        <taxon>Arcobacteraceae</taxon>
        <taxon>Aliarcobacter</taxon>
    </lineage>
</organism>
<dbReference type="EMBL" id="JAUQUR010000005">
    <property type="protein sequence ID" value="MDX4069736.1"/>
    <property type="molecule type" value="Genomic_DNA"/>
</dbReference>
<keyword evidence="1 4" id="KW-0963">Cytoplasm</keyword>
<dbReference type="EC" id="2.3.2.29" evidence="4"/>
<comment type="catalytic activity">
    <reaction evidence="4">
        <text>N-terminal L-glutamyl-[protein] + L-leucyl-tRNA(Leu) = N-terminal L-leucyl-L-glutamyl-[protein] + tRNA(Leu) + H(+)</text>
        <dbReference type="Rhea" id="RHEA:50412"/>
        <dbReference type="Rhea" id="RHEA-COMP:9613"/>
        <dbReference type="Rhea" id="RHEA-COMP:9622"/>
        <dbReference type="Rhea" id="RHEA-COMP:12664"/>
        <dbReference type="Rhea" id="RHEA-COMP:12668"/>
        <dbReference type="ChEBI" id="CHEBI:15378"/>
        <dbReference type="ChEBI" id="CHEBI:64721"/>
        <dbReference type="ChEBI" id="CHEBI:78442"/>
        <dbReference type="ChEBI" id="CHEBI:78494"/>
        <dbReference type="ChEBI" id="CHEBI:133041"/>
        <dbReference type="EC" id="2.3.2.29"/>
    </reaction>
</comment>
<comment type="function">
    <text evidence="4">Functions in the N-end rule pathway of protein degradation where it conjugates Leu from its aminoacyl-tRNA to the N-termini of proteins containing an N-terminal aspartate or glutamate.</text>
</comment>
<dbReference type="InterPro" id="IPR016181">
    <property type="entry name" value="Acyl_CoA_acyltransferase"/>
</dbReference>
<dbReference type="InterPro" id="IPR017138">
    <property type="entry name" value="Asp_Glu_LeuTrfase"/>
</dbReference>
<dbReference type="HAMAP" id="MF_00689">
    <property type="entry name" value="Bpt"/>
    <property type="match status" value="1"/>
</dbReference>
<dbReference type="NCBIfam" id="NF002346">
    <property type="entry name" value="PRK01305.2-3"/>
    <property type="match status" value="1"/>
</dbReference>
<dbReference type="GO" id="GO:0005737">
    <property type="term" value="C:cytoplasm"/>
    <property type="evidence" value="ECO:0007669"/>
    <property type="project" value="UniProtKB-SubCell"/>
</dbReference>
<keyword evidence="2 4" id="KW-0808">Transferase</keyword>
<evidence type="ECO:0000259" key="5">
    <source>
        <dbReference type="PROSITE" id="PS51186"/>
    </source>
</evidence>
<dbReference type="GO" id="GO:0071596">
    <property type="term" value="P:ubiquitin-dependent protein catabolic process via the N-end rule pathway"/>
    <property type="evidence" value="ECO:0007669"/>
    <property type="project" value="InterPro"/>
</dbReference>
<dbReference type="GO" id="GO:0016747">
    <property type="term" value="F:acyltransferase activity, transferring groups other than amino-acyl groups"/>
    <property type="evidence" value="ECO:0007669"/>
    <property type="project" value="InterPro"/>
</dbReference>
<dbReference type="InterPro" id="IPR030700">
    <property type="entry name" value="N-end_Aminoacyl_Trfase"/>
</dbReference>
<dbReference type="Pfam" id="PF04377">
    <property type="entry name" value="ATE_C"/>
    <property type="match status" value="1"/>
</dbReference>
<reference evidence="6" key="2">
    <citation type="submission" date="2023-07" db="EMBL/GenBank/DDBJ databases">
        <authorList>
            <person name="Zhang M."/>
            <person name="Zhou G."/>
        </authorList>
    </citation>
    <scope>NUCLEOTIDE SEQUENCE</scope>
    <source>
        <strain evidence="6">BJSY19SF1-2</strain>
    </source>
</reference>